<dbReference type="GO" id="GO:0016020">
    <property type="term" value="C:membrane"/>
    <property type="evidence" value="ECO:0007669"/>
    <property type="project" value="UniProtKB-SubCell"/>
</dbReference>
<feature type="transmembrane region" description="Helical" evidence="5">
    <location>
        <begin position="170"/>
        <end position="189"/>
    </location>
</feature>
<sequence>MTLQDLINGLQAHLAWAPPWTLSVAVAAVALGLVQLVYGGIVRAVRRTVGEKNIFWRSLLVRTRGPGRLALIIFALSWSVHAAPFPPSQGATIQHGLLIAFIVLVGWVVLTALDIGAAIYMRRYRVDETDNLLARKHLTQIRILRRALATLVVVLTAAMALMTIPAVRQVGVSLLAAGGAAGIIVGLALQPVLSNLIAGVQIALTQPIRIDDGVFIQNEYGRVEEINATYVVIRLWDDRRMIVPLKYFLDQPFQNWTRESADRQGGVTFLLDYRLPIGPVRERFEEVVKASPLWDGNVARLQVTDARENVVEVRGLVSAATPDQLFDLRCEVREKVLDWIRLEFPEAVHRVGVEFSPEQAEAIRSRSGPGPGDQRVQ</sequence>
<dbReference type="InterPro" id="IPR006685">
    <property type="entry name" value="MscS_channel_2nd"/>
</dbReference>
<evidence type="ECO:0000313" key="8">
    <source>
        <dbReference type="Proteomes" id="UP000249254"/>
    </source>
</evidence>
<evidence type="ECO:0000256" key="3">
    <source>
        <dbReference type="ARBA" id="ARBA00022989"/>
    </source>
</evidence>
<dbReference type="Gene3D" id="2.30.30.60">
    <property type="match status" value="1"/>
</dbReference>
<keyword evidence="3 5" id="KW-1133">Transmembrane helix</keyword>
<dbReference type="Gene3D" id="1.10.287.1260">
    <property type="match status" value="1"/>
</dbReference>
<gene>
    <name evidence="7" type="ORF">DJ017_09420</name>
</gene>
<feature type="domain" description="Mechanosensitive ion channel MscS" evidence="6">
    <location>
        <begin position="192"/>
        <end position="258"/>
    </location>
</feature>
<comment type="subcellular location">
    <subcellularLocation>
        <location evidence="1">Membrane</location>
    </subcellularLocation>
</comment>
<dbReference type="PANTHER" id="PTHR30566:SF25">
    <property type="entry name" value="INNER MEMBRANE PROTEIN"/>
    <property type="match status" value="1"/>
</dbReference>
<accession>A0A328APF1</accession>
<name>A0A328APF1_9CAUL</name>
<dbReference type="EMBL" id="QFYQ01000001">
    <property type="protein sequence ID" value="RAK54728.1"/>
    <property type="molecule type" value="Genomic_DNA"/>
</dbReference>
<dbReference type="GO" id="GO:0008381">
    <property type="term" value="F:mechanosensitive monoatomic ion channel activity"/>
    <property type="evidence" value="ECO:0007669"/>
    <property type="project" value="UniProtKB-ARBA"/>
</dbReference>
<dbReference type="RefSeq" id="WP_111528479.1">
    <property type="nucleotide sequence ID" value="NZ_JBHRSG010000004.1"/>
</dbReference>
<evidence type="ECO:0000313" key="7">
    <source>
        <dbReference type="EMBL" id="RAK54728.1"/>
    </source>
</evidence>
<feature type="transmembrane region" description="Helical" evidence="5">
    <location>
        <begin position="97"/>
        <end position="122"/>
    </location>
</feature>
<evidence type="ECO:0000256" key="5">
    <source>
        <dbReference type="SAM" id="Phobius"/>
    </source>
</evidence>
<organism evidence="7 8">
    <name type="scientific">Phenylobacterium soli</name>
    <dbReference type="NCBI Taxonomy" id="2170551"/>
    <lineage>
        <taxon>Bacteria</taxon>
        <taxon>Pseudomonadati</taxon>
        <taxon>Pseudomonadota</taxon>
        <taxon>Alphaproteobacteria</taxon>
        <taxon>Caulobacterales</taxon>
        <taxon>Caulobacteraceae</taxon>
        <taxon>Phenylobacterium</taxon>
    </lineage>
</organism>
<proteinExistence type="predicted"/>
<feature type="transmembrane region" description="Helical" evidence="5">
    <location>
        <begin position="20"/>
        <end position="45"/>
    </location>
</feature>
<evidence type="ECO:0000259" key="6">
    <source>
        <dbReference type="Pfam" id="PF00924"/>
    </source>
</evidence>
<evidence type="ECO:0000256" key="2">
    <source>
        <dbReference type="ARBA" id="ARBA00022692"/>
    </source>
</evidence>
<reference evidence="8" key="1">
    <citation type="submission" date="2018-05" db="EMBL/GenBank/DDBJ databases">
        <authorList>
            <person name="Li X."/>
        </authorList>
    </citation>
    <scope>NUCLEOTIDE SEQUENCE [LARGE SCALE GENOMIC DNA]</scope>
    <source>
        <strain evidence="8">LX32</strain>
    </source>
</reference>
<dbReference type="InterPro" id="IPR010920">
    <property type="entry name" value="LSM_dom_sf"/>
</dbReference>
<feature type="transmembrane region" description="Helical" evidence="5">
    <location>
        <begin position="143"/>
        <end position="164"/>
    </location>
</feature>
<evidence type="ECO:0000256" key="1">
    <source>
        <dbReference type="ARBA" id="ARBA00004370"/>
    </source>
</evidence>
<protein>
    <submittedName>
        <fullName evidence="7">Mechanosensitive ion channel family protein</fullName>
    </submittedName>
</protein>
<dbReference type="Proteomes" id="UP000249254">
    <property type="component" value="Unassembled WGS sequence"/>
</dbReference>
<feature type="transmembrane region" description="Helical" evidence="5">
    <location>
        <begin position="66"/>
        <end position="85"/>
    </location>
</feature>
<comment type="caution">
    <text evidence="7">The sequence shown here is derived from an EMBL/GenBank/DDBJ whole genome shotgun (WGS) entry which is preliminary data.</text>
</comment>
<dbReference type="OrthoDB" id="9792218at2"/>
<keyword evidence="8" id="KW-1185">Reference proteome</keyword>
<dbReference type="AlphaFoldDB" id="A0A328APF1"/>
<evidence type="ECO:0000256" key="4">
    <source>
        <dbReference type="ARBA" id="ARBA00023136"/>
    </source>
</evidence>
<dbReference type="SUPFAM" id="SSF50182">
    <property type="entry name" value="Sm-like ribonucleoproteins"/>
    <property type="match status" value="1"/>
</dbReference>
<dbReference type="InterPro" id="IPR023408">
    <property type="entry name" value="MscS_beta-dom_sf"/>
</dbReference>
<keyword evidence="4 5" id="KW-0472">Membrane</keyword>
<dbReference type="Pfam" id="PF00924">
    <property type="entry name" value="MS_channel_2nd"/>
    <property type="match status" value="1"/>
</dbReference>
<keyword evidence="2 5" id="KW-0812">Transmembrane</keyword>
<dbReference type="PANTHER" id="PTHR30566">
    <property type="entry name" value="YNAI-RELATED MECHANOSENSITIVE ION CHANNEL"/>
    <property type="match status" value="1"/>
</dbReference>